<organism evidence="1 2">
    <name type="scientific">Ricinus communis</name>
    <name type="common">Castor bean</name>
    <dbReference type="NCBI Taxonomy" id="3988"/>
    <lineage>
        <taxon>Eukaryota</taxon>
        <taxon>Viridiplantae</taxon>
        <taxon>Streptophyta</taxon>
        <taxon>Embryophyta</taxon>
        <taxon>Tracheophyta</taxon>
        <taxon>Spermatophyta</taxon>
        <taxon>Magnoliopsida</taxon>
        <taxon>eudicotyledons</taxon>
        <taxon>Gunneridae</taxon>
        <taxon>Pentapetalae</taxon>
        <taxon>rosids</taxon>
        <taxon>fabids</taxon>
        <taxon>Malpighiales</taxon>
        <taxon>Euphorbiaceae</taxon>
        <taxon>Acalyphoideae</taxon>
        <taxon>Acalypheae</taxon>
        <taxon>Ricinus</taxon>
    </lineage>
</organism>
<reference evidence="2" key="1">
    <citation type="journal article" date="2010" name="Nat. Biotechnol.">
        <title>Draft genome sequence of the oilseed species Ricinus communis.</title>
        <authorList>
            <person name="Chan A.P."/>
            <person name="Crabtree J."/>
            <person name="Zhao Q."/>
            <person name="Lorenzi H."/>
            <person name="Orvis J."/>
            <person name="Puiu D."/>
            <person name="Melake-Berhan A."/>
            <person name="Jones K.M."/>
            <person name="Redman J."/>
            <person name="Chen G."/>
            <person name="Cahoon E.B."/>
            <person name="Gedil M."/>
            <person name="Stanke M."/>
            <person name="Haas B.J."/>
            <person name="Wortman J.R."/>
            <person name="Fraser-Liggett C.M."/>
            <person name="Ravel J."/>
            <person name="Rabinowicz P.D."/>
        </authorList>
    </citation>
    <scope>NUCLEOTIDE SEQUENCE [LARGE SCALE GENOMIC DNA]</scope>
    <source>
        <strain evidence="2">cv. Hale</strain>
    </source>
</reference>
<dbReference type="Proteomes" id="UP000008311">
    <property type="component" value="Unassembled WGS sequence"/>
</dbReference>
<protein>
    <submittedName>
        <fullName evidence="1">Uncharacterized protein</fullName>
    </submittedName>
</protein>
<sequence length="78" mass="8798">MKHKKLHIQQENTRSQGNLQVSTLVQTATKLSFWVPTPHGGSTEPQPGHCTNCLMGPKDFVSLLKNYRKYSTLSEIET</sequence>
<evidence type="ECO:0000313" key="2">
    <source>
        <dbReference type="Proteomes" id="UP000008311"/>
    </source>
</evidence>
<dbReference type="InParanoid" id="B9T7V6"/>
<accession>B9T7V6</accession>
<keyword evidence="2" id="KW-1185">Reference proteome</keyword>
<dbReference type="AlphaFoldDB" id="B9T7V6"/>
<proteinExistence type="predicted"/>
<evidence type="ECO:0000313" key="1">
    <source>
        <dbReference type="EMBL" id="EEF28061.1"/>
    </source>
</evidence>
<gene>
    <name evidence="1" type="ORF">RCOM_0285880</name>
</gene>
<dbReference type="EMBL" id="EQ974848">
    <property type="protein sequence ID" value="EEF28061.1"/>
    <property type="molecule type" value="Genomic_DNA"/>
</dbReference>
<name>B9T7V6_RICCO</name>